<reference evidence="3" key="1">
    <citation type="submission" date="2021-02" db="EMBL/GenBank/DDBJ databases">
        <authorList>
            <person name="Dougan E. K."/>
            <person name="Rhodes N."/>
            <person name="Thang M."/>
            <person name="Chan C."/>
        </authorList>
    </citation>
    <scope>NUCLEOTIDE SEQUENCE</scope>
</reference>
<keyword evidence="1" id="KW-1133">Transmembrane helix</keyword>
<evidence type="ECO:0000313" key="2">
    <source>
        <dbReference type="EMBL" id="CAE8652314.1"/>
    </source>
</evidence>
<comment type="caution">
    <text evidence="3">The sequence shown here is derived from an EMBL/GenBank/DDBJ whole genome shotgun (WGS) entry which is preliminary data.</text>
</comment>
<evidence type="ECO:0000256" key="1">
    <source>
        <dbReference type="SAM" id="Phobius"/>
    </source>
</evidence>
<keyword evidence="1" id="KW-0472">Membrane</keyword>
<keyword evidence="1" id="KW-0812">Transmembrane</keyword>
<dbReference type="Proteomes" id="UP000626109">
    <property type="component" value="Unassembled WGS sequence"/>
</dbReference>
<evidence type="ECO:0000313" key="3">
    <source>
        <dbReference type="EMBL" id="CAE8726683.1"/>
    </source>
</evidence>
<evidence type="ECO:0000313" key="4">
    <source>
        <dbReference type="Proteomes" id="UP000626109"/>
    </source>
</evidence>
<name>A0A813LG82_POLGL</name>
<feature type="transmembrane region" description="Helical" evidence="1">
    <location>
        <begin position="36"/>
        <end position="55"/>
    </location>
</feature>
<sequence>MRANKNNNNNRRVHRTGNTLRCLGTRPRDNCWHMPCSVAMASAVTFNYVLLAVAVDVLLSGTYTCLSRLVAVTFAVLLLRPHEHKTHKLIAINVLIKPALDKSALQ</sequence>
<organism evidence="3 4">
    <name type="scientific">Polarella glacialis</name>
    <name type="common">Dinoflagellate</name>
    <dbReference type="NCBI Taxonomy" id="89957"/>
    <lineage>
        <taxon>Eukaryota</taxon>
        <taxon>Sar</taxon>
        <taxon>Alveolata</taxon>
        <taxon>Dinophyceae</taxon>
        <taxon>Suessiales</taxon>
        <taxon>Suessiaceae</taxon>
        <taxon>Polarella</taxon>
    </lineage>
</organism>
<dbReference type="AlphaFoldDB" id="A0A813LG82"/>
<dbReference type="EMBL" id="CAJNNW010010663">
    <property type="protein sequence ID" value="CAE8652314.1"/>
    <property type="molecule type" value="Genomic_DNA"/>
</dbReference>
<proteinExistence type="predicted"/>
<dbReference type="EMBL" id="CAJNNW010035266">
    <property type="protein sequence ID" value="CAE8726683.1"/>
    <property type="molecule type" value="Genomic_DNA"/>
</dbReference>
<accession>A0A813LG82</accession>
<gene>
    <name evidence="3" type="ORF">PGLA2088_LOCUS44564</name>
    <name evidence="2" type="ORF">PGLA2088_LOCUS9607</name>
</gene>
<feature type="transmembrane region" description="Helical" evidence="1">
    <location>
        <begin position="61"/>
        <end position="79"/>
    </location>
</feature>
<protein>
    <submittedName>
        <fullName evidence="3">Uncharacterized protein</fullName>
    </submittedName>
</protein>